<reference evidence="2 3" key="1">
    <citation type="submission" date="2021-01" db="EMBL/GenBank/DDBJ databases">
        <title>Brevundimonas vitis sp. nov., an bacterium isolated from grape (Vitis vinifera).</title>
        <authorList>
            <person name="Jiang L."/>
            <person name="Lee J."/>
        </authorList>
    </citation>
    <scope>NUCLEOTIDE SEQUENCE [LARGE SCALE GENOMIC DNA]</scope>
    <source>
        <strain evidence="2 3">GRTSA-9</strain>
    </source>
</reference>
<evidence type="ECO:0000313" key="3">
    <source>
        <dbReference type="Proteomes" id="UP000595448"/>
    </source>
</evidence>
<proteinExistence type="predicted"/>
<dbReference type="InterPro" id="IPR037523">
    <property type="entry name" value="VOC_core"/>
</dbReference>
<accession>A0ABX7BPV1</accession>
<dbReference type="EMBL" id="CP067977">
    <property type="protein sequence ID" value="QQQ19586.1"/>
    <property type="molecule type" value="Genomic_DNA"/>
</dbReference>
<dbReference type="Pfam" id="PF00903">
    <property type="entry name" value="Glyoxalase"/>
    <property type="match status" value="1"/>
</dbReference>
<dbReference type="PROSITE" id="PS51819">
    <property type="entry name" value="VOC"/>
    <property type="match status" value="1"/>
</dbReference>
<evidence type="ECO:0000313" key="2">
    <source>
        <dbReference type="EMBL" id="QQQ19586.1"/>
    </source>
</evidence>
<dbReference type="Gene3D" id="3.10.180.10">
    <property type="entry name" value="2,3-Dihydroxybiphenyl 1,2-Dioxygenase, domain 1"/>
    <property type="match status" value="1"/>
</dbReference>
<feature type="domain" description="VOC" evidence="1">
    <location>
        <begin position="5"/>
        <end position="128"/>
    </location>
</feature>
<sequence>MLRDRNSSAIVAVTDIERARRFYGDMLGLEMADGGSAGMEGVLVFRTGATILTVYRSEFAGTNQANAVTFAMDGDLRAVVDELTAKGVVFERYDLPDMEWKDGVHEAGEVKLAWFKDPDGNLLHLIEGL</sequence>
<dbReference type="InterPro" id="IPR029068">
    <property type="entry name" value="Glyas_Bleomycin-R_OHBP_Dase"/>
</dbReference>
<dbReference type="Proteomes" id="UP000595448">
    <property type="component" value="Chromosome"/>
</dbReference>
<name>A0ABX7BPV1_9CAUL</name>
<dbReference type="SUPFAM" id="SSF54593">
    <property type="entry name" value="Glyoxalase/Bleomycin resistance protein/Dihydroxybiphenyl dioxygenase"/>
    <property type="match status" value="1"/>
</dbReference>
<gene>
    <name evidence="2" type="ORF">JIP62_05710</name>
</gene>
<protein>
    <submittedName>
        <fullName evidence="2">VOC family protein</fullName>
    </submittedName>
</protein>
<dbReference type="InterPro" id="IPR004360">
    <property type="entry name" value="Glyas_Fos-R_dOase_dom"/>
</dbReference>
<keyword evidence="3" id="KW-1185">Reference proteome</keyword>
<dbReference type="RefSeq" id="WP_201103937.1">
    <property type="nucleotide sequence ID" value="NZ_CP067977.1"/>
</dbReference>
<evidence type="ECO:0000259" key="1">
    <source>
        <dbReference type="PROSITE" id="PS51819"/>
    </source>
</evidence>
<organism evidence="2 3">
    <name type="scientific">Brevundimonas vitisensis</name>
    <dbReference type="NCBI Taxonomy" id="2800818"/>
    <lineage>
        <taxon>Bacteria</taxon>
        <taxon>Pseudomonadati</taxon>
        <taxon>Pseudomonadota</taxon>
        <taxon>Alphaproteobacteria</taxon>
        <taxon>Caulobacterales</taxon>
        <taxon>Caulobacteraceae</taxon>
        <taxon>Brevundimonas</taxon>
    </lineage>
</organism>